<feature type="compositionally biased region" description="Low complexity" evidence="1">
    <location>
        <begin position="336"/>
        <end position="345"/>
    </location>
</feature>
<dbReference type="EnsemblPlants" id="OPUNC12G03180.1">
    <property type="protein sequence ID" value="OPUNC12G03180.1"/>
    <property type="gene ID" value="OPUNC12G03180"/>
</dbReference>
<reference evidence="2" key="2">
    <citation type="submission" date="2018-05" db="EMBL/GenBank/DDBJ databases">
        <title>OpunRS2 (Oryza punctata Reference Sequence Version 2).</title>
        <authorList>
            <person name="Zhang J."/>
            <person name="Kudrna D."/>
            <person name="Lee S."/>
            <person name="Talag J."/>
            <person name="Welchert J."/>
            <person name="Wing R.A."/>
        </authorList>
    </citation>
    <scope>NUCLEOTIDE SEQUENCE [LARGE SCALE GENOMIC DNA]</scope>
</reference>
<feature type="compositionally biased region" description="Low complexity" evidence="1">
    <location>
        <begin position="443"/>
        <end position="456"/>
    </location>
</feature>
<feature type="region of interest" description="Disordered" evidence="1">
    <location>
        <begin position="429"/>
        <end position="456"/>
    </location>
</feature>
<feature type="region of interest" description="Disordered" evidence="1">
    <location>
        <begin position="321"/>
        <end position="350"/>
    </location>
</feature>
<feature type="compositionally biased region" description="Basic and acidic residues" evidence="1">
    <location>
        <begin position="429"/>
        <end position="441"/>
    </location>
</feature>
<keyword evidence="3" id="KW-1185">Reference proteome</keyword>
<organism evidence="2">
    <name type="scientific">Oryza punctata</name>
    <name type="common">Red rice</name>
    <dbReference type="NCBI Taxonomy" id="4537"/>
    <lineage>
        <taxon>Eukaryota</taxon>
        <taxon>Viridiplantae</taxon>
        <taxon>Streptophyta</taxon>
        <taxon>Embryophyta</taxon>
        <taxon>Tracheophyta</taxon>
        <taxon>Spermatophyta</taxon>
        <taxon>Magnoliopsida</taxon>
        <taxon>Liliopsida</taxon>
        <taxon>Poales</taxon>
        <taxon>Poaceae</taxon>
        <taxon>BOP clade</taxon>
        <taxon>Oryzoideae</taxon>
        <taxon>Oryzeae</taxon>
        <taxon>Oryzinae</taxon>
        <taxon>Oryza</taxon>
    </lineage>
</organism>
<evidence type="ECO:0000256" key="1">
    <source>
        <dbReference type="SAM" id="MobiDB-lite"/>
    </source>
</evidence>
<dbReference type="AlphaFoldDB" id="A0A0E0MJT1"/>
<dbReference type="Proteomes" id="UP000026962">
    <property type="component" value="Chromosome 12"/>
</dbReference>
<dbReference type="Gramene" id="OPUNC12G03180.1">
    <property type="protein sequence ID" value="OPUNC12G03180.1"/>
    <property type="gene ID" value="OPUNC12G03180"/>
</dbReference>
<dbReference type="HOGENOM" id="CLU_600485_0_0_1"/>
<proteinExistence type="predicted"/>
<reference evidence="2" key="1">
    <citation type="submission" date="2015-04" db="UniProtKB">
        <authorList>
            <consortium name="EnsemblPlants"/>
        </authorList>
    </citation>
    <scope>IDENTIFICATION</scope>
</reference>
<name>A0A0E0MJT1_ORYPU</name>
<sequence>MEADFCRRDQLRADERYEKDSVMVMTPSYNTLKQSNNCEGKALTQNVQVQKDKHPQSSELSIQYRSNELHKSSTKAYLPTPVSKEQDLSSNAYFHESYPSQEMDQDDLSMEAFQTKSPAQKIVQHHAIQTLLPHYQRPYASAFAAEIHVGNVAGEHLVASDVLAEAVKMIDEVLLHAPRDSEVHEALEEADDMPAFVDKIAASHVDVAAEDYTLPQILSDKRNIGLGIRIRAGQLKSGGVRGGTRSWSAGFRAAPKPYLVSGAEWSSVEEIGAGGSGSKHGSAAAYLEVGGRSLPRPRRCRLVETVRSSEFRWVAQRRWRGREGGTGGRGRENRRGAAAAASSAGGRRGWRCGGRARPYTSNRGENSEMVYPWIWTTRTTATNPPSHDNPNQKQRYKIEIDPELEEFAAKNSTTRRGIYHFLAHSTKNSEEIARNPHHDSIRPYAAPDYSASSAED</sequence>
<evidence type="ECO:0000313" key="2">
    <source>
        <dbReference type="EnsemblPlants" id="OPUNC12G03180.1"/>
    </source>
</evidence>
<evidence type="ECO:0000313" key="3">
    <source>
        <dbReference type="Proteomes" id="UP000026962"/>
    </source>
</evidence>
<accession>A0A0E0MJT1</accession>
<protein>
    <submittedName>
        <fullName evidence="2">Uncharacterized protein</fullName>
    </submittedName>
</protein>